<evidence type="ECO:0000256" key="2">
    <source>
        <dbReference type="ARBA" id="ARBA00023015"/>
    </source>
</evidence>
<dbReference type="Proteomes" id="UP001467669">
    <property type="component" value="Unassembled WGS sequence"/>
</dbReference>
<dbReference type="PRINTS" id="PR00039">
    <property type="entry name" value="HTHLYSR"/>
</dbReference>
<dbReference type="EMBL" id="JBCFXD010000010">
    <property type="protein sequence ID" value="MEL7560257.1"/>
    <property type="molecule type" value="Genomic_DNA"/>
</dbReference>
<keyword evidence="7" id="KW-1185">Reference proteome</keyword>
<name>A0ABU9MAF4_STUCH</name>
<evidence type="ECO:0000259" key="5">
    <source>
        <dbReference type="PROSITE" id="PS50931"/>
    </source>
</evidence>
<dbReference type="InterPro" id="IPR000847">
    <property type="entry name" value="LysR_HTH_N"/>
</dbReference>
<dbReference type="PANTHER" id="PTHR30346">
    <property type="entry name" value="TRANSCRIPTIONAL DUAL REGULATOR HCAR-RELATED"/>
    <property type="match status" value="1"/>
</dbReference>
<comment type="caution">
    <text evidence="6">The sequence shown here is derived from an EMBL/GenBank/DDBJ whole genome shotgun (WGS) entry which is preliminary data.</text>
</comment>
<sequence length="295" mass="33109">MELRHLRYFQAVAQTLNFTRAAERLHIAQPPLSRQIQQLEEQLGVPLIERGSRPLRLTEAGKFFHEHSAQLLAQLDEVCESTRRIGKNRRRWFGIGFAPSTLYGALPELIRQLRAEEDLDVGLSEFVTLEQVAALKAGRIDVGFGRMYFDDPALIQEVLAEDPLVAVLPLGHRLVADSLSLRELAGEPFILYPGRPRPSYADHVLGLFRARGHSLKVAQLANELQTAVGLVAAGMGVTLVPSMVQRMHREDVIYVPVSDPGVVSPILMIRRKDDHSPLLERFVALVHDHFDTRTN</sequence>
<organism evidence="6 7">
    <name type="scientific">Stutzerimonas chloritidismutans</name>
    <name type="common">Pseudomonas chloritidismutans</name>
    <dbReference type="NCBI Taxonomy" id="203192"/>
    <lineage>
        <taxon>Bacteria</taxon>
        <taxon>Pseudomonadati</taxon>
        <taxon>Pseudomonadota</taxon>
        <taxon>Gammaproteobacteria</taxon>
        <taxon>Pseudomonadales</taxon>
        <taxon>Pseudomonadaceae</taxon>
        <taxon>Stutzerimonas</taxon>
    </lineage>
</organism>
<dbReference type="PANTHER" id="PTHR30346:SF17">
    <property type="entry name" value="LYSR FAMILY TRANSCRIPTIONAL REGULATOR"/>
    <property type="match status" value="1"/>
</dbReference>
<accession>A0ABU9MAF4</accession>
<evidence type="ECO:0000256" key="3">
    <source>
        <dbReference type="ARBA" id="ARBA00023125"/>
    </source>
</evidence>
<dbReference type="InterPro" id="IPR036390">
    <property type="entry name" value="WH_DNA-bd_sf"/>
</dbReference>
<keyword evidence="3" id="KW-0238">DNA-binding</keyword>
<dbReference type="InterPro" id="IPR036388">
    <property type="entry name" value="WH-like_DNA-bd_sf"/>
</dbReference>
<dbReference type="SUPFAM" id="SSF46785">
    <property type="entry name" value="Winged helix' DNA-binding domain"/>
    <property type="match status" value="1"/>
</dbReference>
<comment type="similarity">
    <text evidence="1">Belongs to the LysR transcriptional regulatory family.</text>
</comment>
<evidence type="ECO:0000256" key="1">
    <source>
        <dbReference type="ARBA" id="ARBA00009437"/>
    </source>
</evidence>
<dbReference type="RefSeq" id="WP_342407274.1">
    <property type="nucleotide sequence ID" value="NZ_JBCFXD010000010.1"/>
</dbReference>
<dbReference type="Pfam" id="PF00126">
    <property type="entry name" value="HTH_1"/>
    <property type="match status" value="1"/>
</dbReference>
<keyword evidence="4" id="KW-0804">Transcription</keyword>
<keyword evidence="2" id="KW-0805">Transcription regulation</keyword>
<evidence type="ECO:0000313" key="6">
    <source>
        <dbReference type="EMBL" id="MEL7560257.1"/>
    </source>
</evidence>
<dbReference type="Gene3D" id="1.10.10.10">
    <property type="entry name" value="Winged helix-like DNA-binding domain superfamily/Winged helix DNA-binding domain"/>
    <property type="match status" value="1"/>
</dbReference>
<proteinExistence type="inferred from homology"/>
<dbReference type="PROSITE" id="PS50931">
    <property type="entry name" value="HTH_LYSR"/>
    <property type="match status" value="1"/>
</dbReference>
<dbReference type="InterPro" id="IPR005119">
    <property type="entry name" value="LysR_subst-bd"/>
</dbReference>
<gene>
    <name evidence="6" type="ORF">AAGW23_15545</name>
</gene>
<protein>
    <submittedName>
        <fullName evidence="6">LysR family transcriptional regulator</fullName>
    </submittedName>
</protein>
<dbReference type="Gene3D" id="3.40.190.10">
    <property type="entry name" value="Periplasmic binding protein-like II"/>
    <property type="match status" value="2"/>
</dbReference>
<dbReference type="Pfam" id="PF03466">
    <property type="entry name" value="LysR_substrate"/>
    <property type="match status" value="1"/>
</dbReference>
<dbReference type="SUPFAM" id="SSF53850">
    <property type="entry name" value="Periplasmic binding protein-like II"/>
    <property type="match status" value="1"/>
</dbReference>
<reference evidence="6 7" key="1">
    <citation type="submission" date="2024-04" db="EMBL/GenBank/DDBJ databases">
        <title>Draft Genome Sequence of Isolates Cultured from Underwater Hawaii Seamounts in the North Pacific Ocean.</title>
        <authorList>
            <person name="Sharma I."/>
            <person name="Darden B."/>
            <person name="Creggett J."/>
            <person name="Taylor S."/>
            <person name="Grant M.P."/>
            <person name="Scott J."/>
            <person name="Attles S."/>
            <person name="Walker S."/>
            <person name="Johnson G."/>
            <person name="St. Cloud C."/>
        </authorList>
    </citation>
    <scope>NUCLEOTIDE SEQUENCE [LARGE SCALE GENOMIC DNA]</scope>
    <source>
        <strain evidence="6 7">03GJ23</strain>
    </source>
</reference>
<feature type="domain" description="HTH lysR-type" evidence="5">
    <location>
        <begin position="1"/>
        <end position="58"/>
    </location>
</feature>
<dbReference type="CDD" id="cd08445">
    <property type="entry name" value="PBP2_BenM_CatM_CatR"/>
    <property type="match status" value="1"/>
</dbReference>
<evidence type="ECO:0000256" key="4">
    <source>
        <dbReference type="ARBA" id="ARBA00023163"/>
    </source>
</evidence>
<evidence type="ECO:0000313" key="7">
    <source>
        <dbReference type="Proteomes" id="UP001467669"/>
    </source>
</evidence>